<reference evidence="2 3" key="1">
    <citation type="journal article" date="2013" name="Appl. Microbiol. Biotechnol.">
        <title>Glycerol assimilation and production of 1,3-propanediol by Citrobacter amalonaticus Y19.</title>
        <authorList>
            <person name="Ainala S.K."/>
            <person name="Ashok S."/>
            <person name="Ko Y."/>
            <person name="Park S."/>
        </authorList>
    </citation>
    <scope>NUCLEOTIDE SEQUENCE [LARGE SCALE GENOMIC DNA]</scope>
    <source>
        <strain evidence="2 3">Y19</strain>
    </source>
</reference>
<accession>A0A0F6TXS9</accession>
<dbReference type="Pfam" id="PF13302">
    <property type="entry name" value="Acetyltransf_3"/>
    <property type="match status" value="1"/>
</dbReference>
<dbReference type="AlphaFoldDB" id="A0A0F6TXS9"/>
<dbReference type="InterPro" id="IPR016181">
    <property type="entry name" value="Acyl_CoA_acyltransferase"/>
</dbReference>
<evidence type="ECO:0000259" key="1">
    <source>
        <dbReference type="PROSITE" id="PS51186"/>
    </source>
</evidence>
<dbReference type="RefSeq" id="WP_046491883.1">
    <property type="nucleotide sequence ID" value="NZ_CP011132.1"/>
</dbReference>
<dbReference type="KEGG" id="cama:F384_19070"/>
<dbReference type="EMBL" id="CP011132">
    <property type="protein sequence ID" value="AKE60511.1"/>
    <property type="molecule type" value="Genomic_DNA"/>
</dbReference>
<dbReference type="SUPFAM" id="SSF55729">
    <property type="entry name" value="Acyl-CoA N-acyltransferases (Nat)"/>
    <property type="match status" value="1"/>
</dbReference>
<dbReference type="InterPro" id="IPR000182">
    <property type="entry name" value="GNAT_dom"/>
</dbReference>
<evidence type="ECO:0000313" key="3">
    <source>
        <dbReference type="Proteomes" id="UP000034085"/>
    </source>
</evidence>
<dbReference type="GO" id="GO:0016747">
    <property type="term" value="F:acyltransferase activity, transferring groups other than amino-acyl groups"/>
    <property type="evidence" value="ECO:0007669"/>
    <property type="project" value="InterPro"/>
</dbReference>
<feature type="domain" description="N-acetyltransferase" evidence="1">
    <location>
        <begin position="9"/>
        <end position="162"/>
    </location>
</feature>
<name>A0A0F6TXS9_CITAM</name>
<dbReference type="InterPro" id="IPR051531">
    <property type="entry name" value="N-acetyltransferase"/>
</dbReference>
<gene>
    <name evidence="2" type="ORF">F384_19070</name>
</gene>
<proteinExistence type="predicted"/>
<dbReference type="PATRIC" id="fig|1261127.3.peg.3981"/>
<dbReference type="OrthoDB" id="7852312at2"/>
<evidence type="ECO:0000313" key="2">
    <source>
        <dbReference type="EMBL" id="AKE60511.1"/>
    </source>
</evidence>
<dbReference type="PANTHER" id="PTHR43792">
    <property type="entry name" value="GNAT FAMILY, PUTATIVE (AFU_ORTHOLOGUE AFUA_3G00765)-RELATED-RELATED"/>
    <property type="match status" value="1"/>
</dbReference>
<dbReference type="HOGENOM" id="CLU_013985_3_1_6"/>
<dbReference type="PANTHER" id="PTHR43792:SF1">
    <property type="entry name" value="N-ACETYLTRANSFERASE DOMAIN-CONTAINING PROTEIN"/>
    <property type="match status" value="1"/>
</dbReference>
<sequence>MPILKTARLICRPIAPADWPFFLALQQDPDVMRHVADARSEGEIREAFDSRLPAWHPGDSHWLCLILCDNETHAPLGVTGYIHRTEACAEVGFLLAPGAQGKGYGTESLRAVCDYAFTHGGLRRLTACVTEGNQASRHVLEKVGFVLEGTLRESYWLQQRWQNDWLLGLLKQEYITTAGSPVVI</sequence>
<dbReference type="Proteomes" id="UP000034085">
    <property type="component" value="Chromosome"/>
</dbReference>
<dbReference type="Gene3D" id="3.40.630.30">
    <property type="match status" value="1"/>
</dbReference>
<dbReference type="PROSITE" id="PS51186">
    <property type="entry name" value="GNAT"/>
    <property type="match status" value="1"/>
</dbReference>
<protein>
    <submittedName>
        <fullName evidence="2">GCN5 family acetyltransferase</fullName>
    </submittedName>
</protein>
<organism evidence="2 3">
    <name type="scientific">Citrobacter amalonaticus Y19</name>
    <dbReference type="NCBI Taxonomy" id="1261127"/>
    <lineage>
        <taxon>Bacteria</taxon>
        <taxon>Pseudomonadati</taxon>
        <taxon>Pseudomonadota</taxon>
        <taxon>Gammaproteobacteria</taxon>
        <taxon>Enterobacterales</taxon>
        <taxon>Enterobacteriaceae</taxon>
        <taxon>Citrobacter</taxon>
    </lineage>
</organism>
<keyword evidence="2" id="KW-0808">Transferase</keyword>